<dbReference type="Pfam" id="PF12770">
    <property type="entry name" value="CHAT"/>
    <property type="match status" value="1"/>
</dbReference>
<sequence>MSAAAAVTPPEAIADALRWREEATAVPRDALREAERLLAGAAPEGELRVLARHIAALASVELGMVEQARGHVRLGLSTAQRGRWAKRSAQLQLTLAWIELERGDTGASWANLAAAEPHLPADDRPRATCLRGLLHCQRGHHRDARLRLTSALAHLDGDRRWRANALLGRGLANLYTNRLEEAEQDLADAERIFAADGRGARAAGCRHNRGCVAFRAGDLPRALRLFEEAEAAGLDVRANPEALVDRGEALAAAGLTQQARAVMEQAARRLSATGKQGRLAETRLALAGCALRDGDPAAAVEAASAARRLFRTQKRPAWAALAAAIVWQAKLRTGQSTRCALSAARRAASACEEFGWRATAAELRLTAGKTAQRAGLHSVARKLLRRCARLRESDAVPPQLRAIGWLADALLAEQDGNTARLLRSCRAGLRAVDGQAVDMAAFEMRVHALGLADELGEVAVRAALRVGDPQLVLRWTERSRASALHRRSLLPPTDPALNDALVRLRGAVLDAQRSADPQRGMRTVADMEERVRRRAMLVQGRTDRLRAPAEADEISAELGEAVLLSLFSERGNLFAVSIVDGEFGLHALGPESAAEAQALRLRHLLSRQACGVASRAAPMFEHGISVAAAELQSQLLSPVLAELERGRGLVVVPTGRLHLLPWSVLPACGGNAVTVSPSIRCWLGGAARARAADPAGERVWVAGPALDHAEREVTTLQRRGGGRLLAGDQARTDQVLSAVDGAAVAHLAAHGHFRADQPLLSCLDLVDGPLYAHDLDGLHRSPTTVVLSACDVGKSAISRGDQLSGLTATLLERGTATVIASVVPVPDERTVEVMLTLHEALDAGLPPAAALAKAQAQHGETGFICIGYGGG</sequence>
<evidence type="ECO:0000259" key="1">
    <source>
        <dbReference type="Pfam" id="PF12770"/>
    </source>
</evidence>
<dbReference type="EMBL" id="JASAOF010000015">
    <property type="protein sequence ID" value="MDI2031163.1"/>
    <property type="molecule type" value="Genomic_DNA"/>
</dbReference>
<dbReference type="RefSeq" id="WP_281457445.1">
    <property type="nucleotide sequence ID" value="NZ_JASAOF010000015.1"/>
</dbReference>
<evidence type="ECO:0000313" key="3">
    <source>
        <dbReference type="Proteomes" id="UP001237595"/>
    </source>
</evidence>
<dbReference type="InterPro" id="IPR024983">
    <property type="entry name" value="CHAT_dom"/>
</dbReference>
<gene>
    <name evidence="2" type="ORF">QFW96_21220</name>
</gene>
<protein>
    <submittedName>
        <fullName evidence="2">CHAT domain-containing tetratricopeptide repeat protein</fullName>
    </submittedName>
</protein>
<name>A0ABT6PU51_9PSEU</name>
<dbReference type="InterPro" id="IPR011990">
    <property type="entry name" value="TPR-like_helical_dom_sf"/>
</dbReference>
<organism evidence="2 3">
    <name type="scientific">Saccharopolyspora ipomoeae</name>
    <dbReference type="NCBI Taxonomy" id="3042027"/>
    <lineage>
        <taxon>Bacteria</taxon>
        <taxon>Bacillati</taxon>
        <taxon>Actinomycetota</taxon>
        <taxon>Actinomycetes</taxon>
        <taxon>Pseudonocardiales</taxon>
        <taxon>Pseudonocardiaceae</taxon>
        <taxon>Saccharopolyspora</taxon>
    </lineage>
</organism>
<dbReference type="Gene3D" id="1.25.40.10">
    <property type="entry name" value="Tetratricopeptide repeat domain"/>
    <property type="match status" value="1"/>
</dbReference>
<accession>A0ABT6PU51</accession>
<comment type="caution">
    <text evidence="2">The sequence shown here is derived from an EMBL/GenBank/DDBJ whole genome shotgun (WGS) entry which is preliminary data.</text>
</comment>
<evidence type="ECO:0000313" key="2">
    <source>
        <dbReference type="EMBL" id="MDI2031163.1"/>
    </source>
</evidence>
<dbReference type="SMART" id="SM00028">
    <property type="entry name" value="TPR"/>
    <property type="match status" value="4"/>
</dbReference>
<keyword evidence="3" id="KW-1185">Reference proteome</keyword>
<dbReference type="Proteomes" id="UP001237595">
    <property type="component" value="Unassembled WGS sequence"/>
</dbReference>
<reference evidence="2 3" key="1">
    <citation type="submission" date="2023-04" db="EMBL/GenBank/DDBJ databases">
        <title>Draft genome sequence of Saccharopolyspora sp. TS4A08 isolated from sweet potato rhizospheric soil.</title>
        <authorList>
            <person name="Suksaard P."/>
            <person name="Duangmal K."/>
        </authorList>
    </citation>
    <scope>NUCLEOTIDE SEQUENCE [LARGE SCALE GENOMIC DNA]</scope>
    <source>
        <strain evidence="2 3">TS4A08</strain>
    </source>
</reference>
<dbReference type="InterPro" id="IPR019734">
    <property type="entry name" value="TPR_rpt"/>
</dbReference>
<feature type="domain" description="CHAT" evidence="1">
    <location>
        <begin position="628"/>
        <end position="857"/>
    </location>
</feature>
<proteinExistence type="predicted"/>
<dbReference type="SUPFAM" id="SSF48452">
    <property type="entry name" value="TPR-like"/>
    <property type="match status" value="1"/>
</dbReference>